<evidence type="ECO:0000313" key="2">
    <source>
        <dbReference type="EMBL" id="PIP16890.1"/>
    </source>
</evidence>
<feature type="domain" description="Homing endonuclease LAGLIDADG" evidence="1">
    <location>
        <begin position="21"/>
        <end position="126"/>
    </location>
</feature>
<organism evidence="2 3">
    <name type="scientific">Candidatus Portnoybacteria bacterium CG23_combo_of_CG06-09_8_20_14_all_37_13</name>
    <dbReference type="NCBI Taxonomy" id="1974819"/>
    <lineage>
        <taxon>Bacteria</taxon>
        <taxon>Candidatus Portnoyibacteriota</taxon>
    </lineage>
</organism>
<reference evidence="2 3" key="1">
    <citation type="submission" date="2017-09" db="EMBL/GenBank/DDBJ databases">
        <title>Depth-based differentiation of microbial function through sediment-hosted aquifers and enrichment of novel symbionts in the deep terrestrial subsurface.</title>
        <authorList>
            <person name="Probst A.J."/>
            <person name="Ladd B."/>
            <person name="Jarett J.K."/>
            <person name="Geller-Mcgrath D.E."/>
            <person name="Sieber C.M."/>
            <person name="Emerson J.B."/>
            <person name="Anantharaman K."/>
            <person name="Thomas B.C."/>
            <person name="Malmstrom R."/>
            <person name="Stieglmeier M."/>
            <person name="Klingl A."/>
            <person name="Woyke T."/>
            <person name="Ryan C.M."/>
            <person name="Banfield J.F."/>
        </authorList>
    </citation>
    <scope>NUCLEOTIDE SEQUENCE [LARGE SCALE GENOMIC DNA]</scope>
    <source>
        <strain evidence="2">CG23_combo_of_CG06-09_8_20_14_all_37_13</strain>
    </source>
</reference>
<dbReference type="PANTHER" id="PTHR36181">
    <property type="entry name" value="INTRON-ENCODED ENDONUCLEASE AI3-RELATED"/>
    <property type="match status" value="1"/>
</dbReference>
<dbReference type="GO" id="GO:0004519">
    <property type="term" value="F:endonuclease activity"/>
    <property type="evidence" value="ECO:0007669"/>
    <property type="project" value="InterPro"/>
</dbReference>
<comment type="caution">
    <text evidence="2">The sequence shown here is derived from an EMBL/GenBank/DDBJ whole genome shotgun (WGS) entry which is preliminary data.</text>
</comment>
<gene>
    <name evidence="2" type="ORF">COX44_02915</name>
</gene>
<protein>
    <recommendedName>
        <fullName evidence="1">Homing endonuclease LAGLIDADG domain-containing protein</fullName>
    </recommendedName>
</protein>
<dbReference type="Pfam" id="PF00961">
    <property type="entry name" value="LAGLIDADG_1"/>
    <property type="match status" value="1"/>
</dbReference>
<dbReference type="AlphaFoldDB" id="A0A2G9YCD8"/>
<evidence type="ECO:0000259" key="1">
    <source>
        <dbReference type="Pfam" id="PF00961"/>
    </source>
</evidence>
<dbReference type="SUPFAM" id="SSF55608">
    <property type="entry name" value="Homing endonucleases"/>
    <property type="match status" value="1"/>
</dbReference>
<dbReference type="InterPro" id="IPR051289">
    <property type="entry name" value="LAGLIDADG_Endonuclease"/>
</dbReference>
<dbReference type="InterPro" id="IPR004860">
    <property type="entry name" value="LAGLIDADG_dom"/>
</dbReference>
<accession>A0A2G9YCD8</accession>
<name>A0A2G9YCD8_9BACT</name>
<sequence length="175" mass="20900">MKRSDNQQGRLKIKNIEPWYITGFVEGEGTFHVALSPDPRMKFGWKIIPEFHVNQSYLRKNILEEIKKYFGCGYIQENHAGNKNDTTFVYVVRRREDLDEKIIPFFERYPLRSKKHKNVQIFRKIVNLLIENQHNKFRGIKKAITLAFQMNENGKYRKLKQKDVLNSLKPSETIR</sequence>
<dbReference type="InterPro" id="IPR027434">
    <property type="entry name" value="Homing_endonucl"/>
</dbReference>
<evidence type="ECO:0000313" key="3">
    <source>
        <dbReference type="Proteomes" id="UP000231480"/>
    </source>
</evidence>
<dbReference type="PANTHER" id="PTHR36181:SF3">
    <property type="entry name" value="INTRON-ENCODED DNA ENDONUCLEASE AI5 BETA"/>
    <property type="match status" value="1"/>
</dbReference>
<proteinExistence type="predicted"/>
<dbReference type="Proteomes" id="UP000231480">
    <property type="component" value="Unassembled WGS sequence"/>
</dbReference>
<dbReference type="Gene3D" id="3.10.28.10">
    <property type="entry name" value="Homing endonucleases"/>
    <property type="match status" value="1"/>
</dbReference>
<dbReference type="EMBL" id="PCRH01000064">
    <property type="protein sequence ID" value="PIP16890.1"/>
    <property type="molecule type" value="Genomic_DNA"/>
</dbReference>